<evidence type="ECO:0000313" key="8">
    <source>
        <dbReference type="Proteomes" id="UP000294192"/>
    </source>
</evidence>
<keyword evidence="8" id="KW-1185">Reference proteome</keyword>
<reference evidence="7 8" key="1">
    <citation type="submission" date="2018-02" db="EMBL/GenBank/DDBJ databases">
        <title>Mycoplasma marinum and Mycoplasma todarodis sp. nov., moderately halophilic and psychrotolerant mycoplasmas isolated from cephalopods.</title>
        <authorList>
            <person name="Viver T."/>
        </authorList>
    </citation>
    <scope>NUCLEOTIDE SEQUENCE [LARGE SCALE GENOMIC DNA]</scope>
    <source>
        <strain evidence="7 8">PE</strain>
    </source>
</reference>
<gene>
    <name evidence="6" type="primary">rsmG</name>
    <name evidence="7" type="ORF">C4B24_03650</name>
</gene>
<keyword evidence="2 6" id="KW-0698">rRNA processing</keyword>
<feature type="binding site" evidence="6">
    <location>
        <begin position="122"/>
        <end position="123"/>
    </location>
    <ligand>
        <name>S-adenosyl-L-methionine</name>
        <dbReference type="ChEBI" id="CHEBI:59789"/>
    </ligand>
</feature>
<dbReference type="EC" id="2.1.1.-" evidence="6"/>
<proteinExistence type="inferred from homology"/>
<feature type="binding site" evidence="6">
    <location>
        <position position="137"/>
    </location>
    <ligand>
        <name>S-adenosyl-L-methionine</name>
        <dbReference type="ChEBI" id="CHEBI:59789"/>
    </ligand>
</feature>
<dbReference type="OrthoDB" id="9808773at2"/>
<comment type="similarity">
    <text evidence="6">Belongs to the methyltransferase superfamily. RNA methyltransferase RsmG family.</text>
</comment>
<comment type="subcellular location">
    <subcellularLocation>
        <location evidence="6">Cytoplasm</location>
    </subcellularLocation>
</comment>
<dbReference type="PANTHER" id="PTHR31760:SF0">
    <property type="entry name" value="S-ADENOSYL-L-METHIONINE-DEPENDENT METHYLTRANSFERASES SUPERFAMILY PROTEIN"/>
    <property type="match status" value="1"/>
</dbReference>
<comment type="caution">
    <text evidence="7">The sequence shown here is derived from an EMBL/GenBank/DDBJ whole genome shotgun (WGS) entry which is preliminary data.</text>
</comment>
<comment type="function">
    <text evidence="6">Specifically methylates the N7 position of a guanine in 16S rRNA.</text>
</comment>
<organism evidence="7 8">
    <name type="scientific">Mycoplasma marinum</name>
    <dbReference type="NCBI Taxonomy" id="1937190"/>
    <lineage>
        <taxon>Bacteria</taxon>
        <taxon>Bacillati</taxon>
        <taxon>Mycoplasmatota</taxon>
        <taxon>Mollicutes</taxon>
        <taxon>Mycoplasmataceae</taxon>
        <taxon>Mycoplasma</taxon>
    </lineage>
</organism>
<keyword evidence="3 6" id="KW-0489">Methyltransferase</keyword>
<feature type="binding site" evidence="6">
    <location>
        <position position="72"/>
    </location>
    <ligand>
        <name>S-adenosyl-L-methionine</name>
        <dbReference type="ChEBI" id="CHEBI:59789"/>
    </ligand>
</feature>
<dbReference type="GO" id="GO:0005829">
    <property type="term" value="C:cytosol"/>
    <property type="evidence" value="ECO:0007669"/>
    <property type="project" value="TreeGrafter"/>
</dbReference>
<dbReference type="SUPFAM" id="SSF53335">
    <property type="entry name" value="S-adenosyl-L-methionine-dependent methyltransferases"/>
    <property type="match status" value="1"/>
</dbReference>
<dbReference type="InterPro" id="IPR029063">
    <property type="entry name" value="SAM-dependent_MTases_sf"/>
</dbReference>
<keyword evidence="5 6" id="KW-0949">S-adenosyl-L-methionine</keyword>
<dbReference type="Proteomes" id="UP000294192">
    <property type="component" value="Unassembled WGS sequence"/>
</dbReference>
<dbReference type="Pfam" id="PF02527">
    <property type="entry name" value="GidB"/>
    <property type="match status" value="1"/>
</dbReference>
<dbReference type="CDD" id="cd02440">
    <property type="entry name" value="AdoMet_MTases"/>
    <property type="match status" value="1"/>
</dbReference>
<dbReference type="GO" id="GO:0070043">
    <property type="term" value="F:rRNA (guanine-N7-)-methyltransferase activity"/>
    <property type="evidence" value="ECO:0007669"/>
    <property type="project" value="UniProtKB-UniRule"/>
</dbReference>
<feature type="binding site" evidence="6">
    <location>
        <begin position="95"/>
        <end position="97"/>
    </location>
    <ligand>
        <name>S-adenosyl-L-methionine</name>
        <dbReference type="ChEBI" id="CHEBI:59789"/>
    </ligand>
</feature>
<dbReference type="NCBIfam" id="TIGR00138">
    <property type="entry name" value="rsmG_gidB"/>
    <property type="match status" value="1"/>
</dbReference>
<dbReference type="InterPro" id="IPR003682">
    <property type="entry name" value="rRNA_ssu_MeTfrase_G"/>
</dbReference>
<dbReference type="AlphaFoldDB" id="A0A4R0XR63"/>
<dbReference type="PANTHER" id="PTHR31760">
    <property type="entry name" value="S-ADENOSYL-L-METHIONINE-DEPENDENT METHYLTRANSFERASES SUPERFAMILY PROTEIN"/>
    <property type="match status" value="1"/>
</dbReference>
<dbReference type="RefSeq" id="WP_131599411.1">
    <property type="nucleotide sequence ID" value="NZ_CBDBYK010000018.1"/>
</dbReference>
<evidence type="ECO:0000256" key="3">
    <source>
        <dbReference type="ARBA" id="ARBA00022603"/>
    </source>
</evidence>
<evidence type="ECO:0000256" key="6">
    <source>
        <dbReference type="HAMAP-Rule" id="MF_00074"/>
    </source>
</evidence>
<evidence type="ECO:0000313" key="7">
    <source>
        <dbReference type="EMBL" id="TCG10880.1"/>
    </source>
</evidence>
<feature type="binding site" evidence="6">
    <location>
        <position position="77"/>
    </location>
    <ligand>
        <name>S-adenosyl-L-methionine</name>
        <dbReference type="ChEBI" id="CHEBI:59789"/>
    </ligand>
</feature>
<evidence type="ECO:0000256" key="2">
    <source>
        <dbReference type="ARBA" id="ARBA00022552"/>
    </source>
</evidence>
<dbReference type="Gene3D" id="3.40.50.150">
    <property type="entry name" value="Vaccinia Virus protein VP39"/>
    <property type="match status" value="1"/>
</dbReference>
<protein>
    <recommendedName>
        <fullName evidence="6">Ribosomal RNA small subunit methyltransferase G</fullName>
        <ecNumber evidence="6">2.1.1.-</ecNumber>
    </recommendedName>
    <alternativeName>
        <fullName evidence="6">16S rRNA 7-methylguanosine methyltransferase</fullName>
        <shortName evidence="6">16S rRNA m7G methyltransferase</shortName>
    </alternativeName>
</protein>
<accession>A0A4R0XR63</accession>
<keyword evidence="1 6" id="KW-0963">Cytoplasm</keyword>
<evidence type="ECO:0000256" key="1">
    <source>
        <dbReference type="ARBA" id="ARBA00022490"/>
    </source>
</evidence>
<evidence type="ECO:0000256" key="5">
    <source>
        <dbReference type="ARBA" id="ARBA00022691"/>
    </source>
</evidence>
<dbReference type="EMBL" id="PSZO01000019">
    <property type="protein sequence ID" value="TCG10880.1"/>
    <property type="molecule type" value="Genomic_DNA"/>
</dbReference>
<keyword evidence="4 6" id="KW-0808">Transferase</keyword>
<dbReference type="PIRSF" id="PIRSF003078">
    <property type="entry name" value="GidB"/>
    <property type="match status" value="1"/>
</dbReference>
<dbReference type="HAMAP" id="MF_00074">
    <property type="entry name" value="16SrRNA_methyltr_G"/>
    <property type="match status" value="1"/>
</dbReference>
<evidence type="ECO:0000256" key="4">
    <source>
        <dbReference type="ARBA" id="ARBA00022679"/>
    </source>
</evidence>
<sequence>MTFKEKTKKHINNEELFTKLCKYVDMIEETNKYMNLTGFTGDKLWEEGIYESITALETGINNPNGKLMLDIGAGAGFPSIPYLIVHPELNVVIYEPSKKRTDFLAEVSKILGLNVEIQRIRVEDSKERERFDIVTARAVVKFKHLLEASHHVAKMNGEFVFVKGPKAHIEIEEAIQTSKKFGVWAKRIDISTEEKSNNLIYYRKEKETPAKYPRAWSVITKKR</sequence>
<name>A0A4R0XR63_9MOLU</name>